<evidence type="ECO:0000313" key="2">
    <source>
        <dbReference type="Proteomes" id="UP001431656"/>
    </source>
</evidence>
<sequence>MAPNIDRHPNNCELLEPTLQQLKWLAAQSVEILAVVAPESPTRSEKPRRLRRRFSSEEVKEMAQQYRDGVSTPQLCAEHGISKTGILRLLREEGVEVRRQTATDGVVAEAAQLYEAGMPVTRIAEQLSVSGSALRRSMLKAGVDMRPRGGYRRAPLA</sequence>
<dbReference type="Proteomes" id="UP001431656">
    <property type="component" value="Chromosome"/>
</dbReference>
<evidence type="ECO:0008006" key="3">
    <source>
        <dbReference type="Google" id="ProtNLM"/>
    </source>
</evidence>
<name>A0AAN0MEF2_9ACTN</name>
<organism evidence="1 2">
    <name type="scientific">Brooklawnia propionicigenes</name>
    <dbReference type="NCBI Taxonomy" id="3041175"/>
    <lineage>
        <taxon>Bacteria</taxon>
        <taxon>Bacillati</taxon>
        <taxon>Actinomycetota</taxon>
        <taxon>Actinomycetes</taxon>
        <taxon>Propionibacteriales</taxon>
        <taxon>Propionibacteriaceae</taxon>
        <taxon>Brooklawnia</taxon>
    </lineage>
</organism>
<dbReference type="Gene3D" id="1.10.10.60">
    <property type="entry name" value="Homeodomain-like"/>
    <property type="match status" value="2"/>
</dbReference>
<protein>
    <recommendedName>
        <fullName evidence="3">Resolvase HTH domain-containing protein</fullName>
    </recommendedName>
</protein>
<evidence type="ECO:0000313" key="1">
    <source>
        <dbReference type="EMBL" id="BEH00957.1"/>
    </source>
</evidence>
<dbReference type="KEGG" id="broo:brsh051_02380"/>
<keyword evidence="2" id="KW-1185">Reference proteome</keyword>
<gene>
    <name evidence="1" type="ORF">brsh051_02380</name>
</gene>
<dbReference type="EMBL" id="AP028056">
    <property type="protein sequence ID" value="BEH00957.1"/>
    <property type="molecule type" value="Genomic_DNA"/>
</dbReference>
<dbReference type="AlphaFoldDB" id="A0AAN0MEF2"/>
<proteinExistence type="predicted"/>
<accession>A0AAN0MEF2</accession>
<reference evidence="1" key="1">
    <citation type="journal article" date="2024" name="Int. J. Syst. Evol. Microbiol.">
        <title>Brooklawnia propionicigenes sp. nov., a facultatively anaerobic, propionate-producing bacterium isolated from a methanogenic reactor treating waste from cattle farms.</title>
        <authorList>
            <person name="Akita Y."/>
            <person name="Ueki A."/>
            <person name="Tonouchi A."/>
            <person name="Sugawara Y."/>
            <person name="Honma S."/>
            <person name="Kaku N."/>
            <person name="Ueki K."/>
        </authorList>
    </citation>
    <scope>NUCLEOTIDE SEQUENCE</scope>
    <source>
        <strain evidence="1">SH051</strain>
    </source>
</reference>